<dbReference type="GO" id="GO:0008408">
    <property type="term" value="F:3'-5' exonuclease activity"/>
    <property type="evidence" value="ECO:0007669"/>
    <property type="project" value="InterPro"/>
</dbReference>
<name>R4UJ38_9MOLU</name>
<dbReference type="CDD" id="cd04485">
    <property type="entry name" value="DnaE_OBF"/>
    <property type="match status" value="1"/>
</dbReference>
<dbReference type="PATRIC" id="fig|1276227.3.peg.767"/>
<dbReference type="PANTHER" id="PTHR32294">
    <property type="entry name" value="DNA POLYMERASE III SUBUNIT ALPHA"/>
    <property type="match status" value="1"/>
</dbReference>
<dbReference type="Gene3D" id="1.10.10.1600">
    <property type="entry name" value="Bacterial DNA polymerase III alpha subunit, thumb domain"/>
    <property type="match status" value="1"/>
</dbReference>
<evidence type="ECO:0000256" key="2">
    <source>
        <dbReference type="ARBA" id="ARBA00022679"/>
    </source>
</evidence>
<gene>
    <name evidence="8" type="primary">dnaE</name>
    <name evidence="8" type="ORF">SCHRY_v1c07600</name>
</gene>
<dbReference type="eggNOG" id="COG0587">
    <property type="taxonomic scope" value="Bacteria"/>
</dbReference>
<dbReference type="GO" id="GO:0003887">
    <property type="term" value="F:DNA-directed DNA polymerase activity"/>
    <property type="evidence" value="ECO:0007669"/>
    <property type="project" value="UniProtKB-KW"/>
</dbReference>
<dbReference type="InterPro" id="IPR004805">
    <property type="entry name" value="DnaE2/DnaE/PolC"/>
</dbReference>
<evidence type="ECO:0000256" key="6">
    <source>
        <dbReference type="ARBA" id="ARBA00049244"/>
    </source>
</evidence>
<dbReference type="SMART" id="SM00481">
    <property type="entry name" value="POLIIIAc"/>
    <property type="match status" value="1"/>
</dbReference>
<dbReference type="PANTHER" id="PTHR32294:SF0">
    <property type="entry name" value="DNA POLYMERASE III SUBUNIT ALPHA"/>
    <property type="match status" value="1"/>
</dbReference>
<dbReference type="SUPFAM" id="SSF89550">
    <property type="entry name" value="PHP domain-like"/>
    <property type="match status" value="1"/>
</dbReference>
<evidence type="ECO:0000259" key="7">
    <source>
        <dbReference type="SMART" id="SM00481"/>
    </source>
</evidence>
<evidence type="ECO:0000256" key="4">
    <source>
        <dbReference type="ARBA" id="ARBA00022705"/>
    </source>
</evidence>
<dbReference type="EC" id="2.7.7.7" evidence="1"/>
<dbReference type="Pfam" id="PF14579">
    <property type="entry name" value="HHH_6"/>
    <property type="match status" value="1"/>
</dbReference>
<evidence type="ECO:0000313" key="8">
    <source>
        <dbReference type="EMBL" id="AGM25336.1"/>
    </source>
</evidence>
<dbReference type="KEGG" id="scr:SCHRY_v1c07600"/>
<dbReference type="Pfam" id="PF07733">
    <property type="entry name" value="DNA_pol3_alpha"/>
    <property type="match status" value="1"/>
</dbReference>
<protein>
    <recommendedName>
        <fullName evidence="1">DNA-directed DNA polymerase</fullName>
        <ecNumber evidence="1">2.7.7.7</ecNumber>
    </recommendedName>
</protein>
<dbReference type="Gene3D" id="3.20.20.140">
    <property type="entry name" value="Metal-dependent hydrolases"/>
    <property type="match status" value="1"/>
</dbReference>
<feature type="domain" description="Polymerase/histidinol phosphatase N-terminal" evidence="7">
    <location>
        <begin position="4"/>
        <end position="70"/>
    </location>
</feature>
<dbReference type="STRING" id="1276227.SCHRY_v1c07600"/>
<dbReference type="Pfam" id="PF02811">
    <property type="entry name" value="PHP"/>
    <property type="match status" value="1"/>
</dbReference>
<dbReference type="InterPro" id="IPR004013">
    <property type="entry name" value="PHP_dom"/>
</dbReference>
<evidence type="ECO:0000313" key="9">
    <source>
        <dbReference type="Proteomes" id="UP000013964"/>
    </source>
</evidence>
<dbReference type="AlphaFoldDB" id="R4UJ38"/>
<dbReference type="Gene3D" id="1.10.150.870">
    <property type="match status" value="1"/>
</dbReference>
<dbReference type="OrthoDB" id="9803237at2"/>
<proteinExistence type="predicted"/>
<dbReference type="GO" id="GO:0006260">
    <property type="term" value="P:DNA replication"/>
    <property type="evidence" value="ECO:0007669"/>
    <property type="project" value="UniProtKB-KW"/>
</dbReference>
<dbReference type="Proteomes" id="UP000013964">
    <property type="component" value="Chromosome"/>
</dbReference>
<dbReference type="InterPro" id="IPR016195">
    <property type="entry name" value="Pol/histidinol_Pase-like"/>
</dbReference>
<keyword evidence="9" id="KW-1185">Reference proteome</keyword>
<dbReference type="InterPro" id="IPR011708">
    <property type="entry name" value="DNA_pol3_alpha_NTPase_dom"/>
</dbReference>
<dbReference type="CDD" id="cd07431">
    <property type="entry name" value="PHP_PolIIIA"/>
    <property type="match status" value="1"/>
</dbReference>
<dbReference type="InterPro" id="IPR040982">
    <property type="entry name" value="DNA_pol3_finger"/>
</dbReference>
<organism evidence="8 9">
    <name type="scientific">Spiroplasma chrysopicola DF-1</name>
    <dbReference type="NCBI Taxonomy" id="1276227"/>
    <lineage>
        <taxon>Bacteria</taxon>
        <taxon>Bacillati</taxon>
        <taxon>Mycoplasmatota</taxon>
        <taxon>Mollicutes</taxon>
        <taxon>Entomoplasmatales</taxon>
        <taxon>Spiroplasmataceae</taxon>
        <taxon>Spiroplasma</taxon>
    </lineage>
</organism>
<dbReference type="InterPro" id="IPR041931">
    <property type="entry name" value="DNA_pol3_alpha_thumb_dom"/>
</dbReference>
<evidence type="ECO:0000256" key="1">
    <source>
        <dbReference type="ARBA" id="ARBA00012417"/>
    </source>
</evidence>
<dbReference type="NCBIfam" id="TIGR00594">
    <property type="entry name" value="polc"/>
    <property type="match status" value="1"/>
</dbReference>
<comment type="catalytic activity">
    <reaction evidence="6">
        <text>DNA(n) + a 2'-deoxyribonucleoside 5'-triphosphate = DNA(n+1) + diphosphate</text>
        <dbReference type="Rhea" id="RHEA:22508"/>
        <dbReference type="Rhea" id="RHEA-COMP:17339"/>
        <dbReference type="Rhea" id="RHEA-COMP:17340"/>
        <dbReference type="ChEBI" id="CHEBI:33019"/>
        <dbReference type="ChEBI" id="CHEBI:61560"/>
        <dbReference type="ChEBI" id="CHEBI:173112"/>
        <dbReference type="EC" id="2.7.7.7"/>
    </reaction>
</comment>
<keyword evidence="2" id="KW-0808">Transferase</keyword>
<keyword evidence="5" id="KW-0239">DNA-directed DNA polymerase</keyword>
<reference evidence="8 9" key="1">
    <citation type="journal article" date="2013" name="Genome Biol. Evol.">
        <title>Complete genomes of two dipteran-associated spiroplasmas provided insights into the origin, dynamics, and impacts of viral invasion in spiroplasma.</title>
        <authorList>
            <person name="Ku C."/>
            <person name="Lo W.S."/>
            <person name="Chen L.L."/>
            <person name="Kuo C.H."/>
        </authorList>
    </citation>
    <scope>NUCLEOTIDE SEQUENCE [LARGE SCALE GENOMIC DNA]</scope>
    <source>
        <strain evidence="8 9">DF-1</strain>
    </source>
</reference>
<dbReference type="HOGENOM" id="CLU_001600_0_1_14"/>
<dbReference type="InterPro" id="IPR029460">
    <property type="entry name" value="DNAPol_HHH"/>
</dbReference>
<keyword evidence="4" id="KW-0235">DNA replication</keyword>
<dbReference type="EMBL" id="CP005077">
    <property type="protein sequence ID" value="AGM25336.1"/>
    <property type="molecule type" value="Genomic_DNA"/>
</dbReference>
<dbReference type="Pfam" id="PF17657">
    <property type="entry name" value="DNA_pol3_finger"/>
    <property type="match status" value="1"/>
</dbReference>
<sequence>MLITHLNVRTSYSLLSSLITLENYLSFAKNNNLKNLAICDSNMFGVYEFHALCQKNNIKPILGLNVNLIYNDKSYNLNLFAVNQKGYFNLVEISSTILANNEKINKIQLVDILQYFKTGLKIIVNYTSDNYDSQLFTFLQTQLENSNNLYLGLNNNNLTLLETFQKIMPADQIIWNNKIQYFTSDNFTAFKMIDAIKTQTLFKDNRLSDNYAWTKVIKEYTVYFENIVKFIADIEQYSLAKGTVVDNLLQFPTPENISAREYLKALCKQGLEFKKGKVVSQKYLDRLLYELDVINKMGFNDYFLIVWDYVAFAKKNNIYVGPGRGSAAGSLVSYLLDITAIDPLEYNLLFERFLNPERNGLPDIDIDFQDDKREMVVEYLFEKYGVDHVAHIVTFQTIGMKMALRDLSRIFEIPLDEADKMSKAVKIEANFDYDLAMQSNNALSFFQKKYPQLFLYLKELIGLPRQTGTHAAGVILTNQRLQTIIPIKEGYNGIFQTQYSMNYLEDLGLLKMDLLGLRNLTILHNIIDEVATGLGQHVAIEKIPLNDSKTFALLATGDTKGIFQLESPGMTKVLIEMQPDKLEDIVATSSLYRPGPQENIPLFIQRKKKQAPINYLDQRLADILAPTYGIIVYQEQVMLIAQLVANFSLAKADVLRRAMGKKDAKIMNLMQTEFMQEAVKNSYTLITAQEIWNLIAKFAEYGFNRSHAVAYSLLGYQMAYLKANYPSQFLASLLSNVIGDEVKTNDYLALARQNNLKIIAPAINFPADRYRTMGVNIHLPLLVIKQIGYAFFNKILSEFNSNGPFKDIYDLFIRLYKKGLNRKTYEMLVFSGALDCFKLSRTTMFNNYQTIVNYLELIKVEEQRESLIVDQSLAEQPTLVNVRDDEVFIIEKEYECLGFYLSNHPLKYIREKEGYQNKTTLIKNLTLAQGTTNILITIRRIRVISDKNNRQMAFLDCYDESSEISLTAFAGTYQDHHEALLEGNILLVNIRLGTYQDKINGIINRIKLIRKQGEL</sequence>
<keyword evidence="3" id="KW-0548">Nucleotidyltransferase</keyword>
<accession>R4UJ38</accession>
<dbReference type="InterPro" id="IPR003141">
    <property type="entry name" value="Pol/His_phosphatase_N"/>
</dbReference>
<evidence type="ECO:0000256" key="3">
    <source>
        <dbReference type="ARBA" id="ARBA00022695"/>
    </source>
</evidence>
<dbReference type="RefSeq" id="WP_016339159.1">
    <property type="nucleotide sequence ID" value="NC_021280.1"/>
</dbReference>
<evidence type="ECO:0000256" key="5">
    <source>
        <dbReference type="ARBA" id="ARBA00022932"/>
    </source>
</evidence>